<dbReference type="EMBL" id="BFEA01000039">
    <property type="protein sequence ID" value="GBG63474.1"/>
    <property type="molecule type" value="Genomic_DNA"/>
</dbReference>
<organism evidence="1 2">
    <name type="scientific">Chara braunii</name>
    <name type="common">Braun's stonewort</name>
    <dbReference type="NCBI Taxonomy" id="69332"/>
    <lineage>
        <taxon>Eukaryota</taxon>
        <taxon>Viridiplantae</taxon>
        <taxon>Streptophyta</taxon>
        <taxon>Charophyceae</taxon>
        <taxon>Charales</taxon>
        <taxon>Characeae</taxon>
        <taxon>Chara</taxon>
    </lineage>
</organism>
<name>A0A388K088_CHABU</name>
<reference evidence="1 2" key="1">
    <citation type="journal article" date="2018" name="Cell">
        <title>The Chara Genome: Secondary Complexity and Implications for Plant Terrestrialization.</title>
        <authorList>
            <person name="Nishiyama T."/>
            <person name="Sakayama H."/>
            <person name="Vries J.D."/>
            <person name="Buschmann H."/>
            <person name="Saint-Marcoux D."/>
            <person name="Ullrich K.K."/>
            <person name="Haas F.B."/>
            <person name="Vanderstraeten L."/>
            <person name="Becker D."/>
            <person name="Lang D."/>
            <person name="Vosolsobe S."/>
            <person name="Rombauts S."/>
            <person name="Wilhelmsson P.K.I."/>
            <person name="Janitza P."/>
            <person name="Kern R."/>
            <person name="Heyl A."/>
            <person name="Rumpler F."/>
            <person name="Villalobos L.I.A.C."/>
            <person name="Clay J.M."/>
            <person name="Skokan R."/>
            <person name="Toyoda A."/>
            <person name="Suzuki Y."/>
            <person name="Kagoshima H."/>
            <person name="Schijlen E."/>
            <person name="Tajeshwar N."/>
            <person name="Catarino B."/>
            <person name="Hetherington A.J."/>
            <person name="Saltykova A."/>
            <person name="Bonnot C."/>
            <person name="Breuninger H."/>
            <person name="Symeonidi A."/>
            <person name="Radhakrishnan G.V."/>
            <person name="Van Nieuwerburgh F."/>
            <person name="Deforce D."/>
            <person name="Chang C."/>
            <person name="Karol K.G."/>
            <person name="Hedrich R."/>
            <person name="Ulvskov P."/>
            <person name="Glockner G."/>
            <person name="Delwiche C.F."/>
            <person name="Petrasek J."/>
            <person name="Van de Peer Y."/>
            <person name="Friml J."/>
            <person name="Beilby M."/>
            <person name="Dolan L."/>
            <person name="Kohara Y."/>
            <person name="Sugano S."/>
            <person name="Fujiyama A."/>
            <person name="Delaux P.-M."/>
            <person name="Quint M."/>
            <person name="TheiBen G."/>
            <person name="Hagemann M."/>
            <person name="Harholt J."/>
            <person name="Dunand C."/>
            <person name="Zachgo S."/>
            <person name="Langdale J."/>
            <person name="Maumus F."/>
            <person name="Straeten D.V.D."/>
            <person name="Gould S.B."/>
            <person name="Rensing S.A."/>
        </authorList>
    </citation>
    <scope>NUCLEOTIDE SEQUENCE [LARGE SCALE GENOMIC DNA]</scope>
    <source>
        <strain evidence="1 2">S276</strain>
    </source>
</reference>
<evidence type="ECO:0000313" key="1">
    <source>
        <dbReference type="EMBL" id="GBG63474.1"/>
    </source>
</evidence>
<accession>A0A388K088</accession>
<keyword evidence="2" id="KW-1185">Reference proteome</keyword>
<comment type="caution">
    <text evidence="1">The sequence shown here is derived from an EMBL/GenBank/DDBJ whole genome shotgun (WGS) entry which is preliminary data.</text>
</comment>
<gene>
    <name evidence="1" type="ORF">CBR_g38092</name>
</gene>
<sequence length="121" mass="13356">MAKRWEEWVVEQSRAAANASRPHDSKVLSAWRFCIAAEAMRLKRQCICLAPWLGTCRVGRIKICAKSSKSSYVTMHCASCNGLGKENAVWHSLLFADGACCSVQHSSCIWTPSGPDTVEKP</sequence>
<evidence type="ECO:0000313" key="2">
    <source>
        <dbReference type="Proteomes" id="UP000265515"/>
    </source>
</evidence>
<dbReference type="Proteomes" id="UP000265515">
    <property type="component" value="Unassembled WGS sequence"/>
</dbReference>
<protein>
    <submittedName>
        <fullName evidence="1">Uncharacterized protein</fullName>
    </submittedName>
</protein>
<proteinExistence type="predicted"/>
<dbReference type="AlphaFoldDB" id="A0A388K088"/>
<dbReference type="Gramene" id="GBG63474">
    <property type="protein sequence ID" value="GBG63474"/>
    <property type="gene ID" value="CBR_g38092"/>
</dbReference>